<dbReference type="PRINTS" id="PR00081">
    <property type="entry name" value="GDHRDH"/>
</dbReference>
<dbReference type="Gene3D" id="3.40.50.720">
    <property type="entry name" value="NAD(P)-binding Rossmann-like Domain"/>
    <property type="match status" value="1"/>
</dbReference>
<keyword evidence="5" id="KW-1185">Reference proteome</keyword>
<dbReference type="GO" id="GO:0016491">
    <property type="term" value="F:oxidoreductase activity"/>
    <property type="evidence" value="ECO:0007669"/>
    <property type="project" value="UniProtKB-KW"/>
</dbReference>
<dbReference type="InterPro" id="IPR002347">
    <property type="entry name" value="SDR_fam"/>
</dbReference>
<dbReference type="PRINTS" id="PR00080">
    <property type="entry name" value="SDRFAMILY"/>
</dbReference>
<gene>
    <name evidence="4" type="ORF">CYD53_106126</name>
</gene>
<evidence type="ECO:0000256" key="3">
    <source>
        <dbReference type="ARBA" id="ARBA00023027"/>
    </source>
</evidence>
<comment type="caution">
    <text evidence="4">The sequence shown here is derived from an EMBL/GenBank/DDBJ whole genome shotgun (WGS) entry which is preliminary data.</text>
</comment>
<dbReference type="Proteomes" id="UP000236919">
    <property type="component" value="Unassembled WGS sequence"/>
</dbReference>
<dbReference type="PANTHER" id="PTHR43477:SF4">
    <property type="entry name" value="DEHYDROGENASE_REDUCTASE SDR FAMILY MEMBER 6"/>
    <property type="match status" value="1"/>
</dbReference>
<dbReference type="InterPro" id="IPR051122">
    <property type="entry name" value="SDR_DHRS6-like"/>
</dbReference>
<name>A0A2S4MAT2_9HYPH</name>
<evidence type="ECO:0000313" key="4">
    <source>
        <dbReference type="EMBL" id="POR51843.1"/>
    </source>
</evidence>
<organism evidence="4 5">
    <name type="scientific">Bosea psychrotolerans</name>
    <dbReference type="NCBI Taxonomy" id="1871628"/>
    <lineage>
        <taxon>Bacteria</taxon>
        <taxon>Pseudomonadati</taxon>
        <taxon>Pseudomonadota</taxon>
        <taxon>Alphaproteobacteria</taxon>
        <taxon>Hyphomicrobiales</taxon>
        <taxon>Boseaceae</taxon>
        <taxon>Bosea</taxon>
    </lineage>
</organism>
<dbReference type="EMBL" id="PQFZ01000006">
    <property type="protein sequence ID" value="POR51843.1"/>
    <property type="molecule type" value="Genomic_DNA"/>
</dbReference>
<dbReference type="FunFam" id="3.40.50.720:FF:000084">
    <property type="entry name" value="Short-chain dehydrogenase reductase"/>
    <property type="match status" value="1"/>
</dbReference>
<proteinExistence type="inferred from homology"/>
<dbReference type="AlphaFoldDB" id="A0A2S4MAT2"/>
<dbReference type="CDD" id="cd05233">
    <property type="entry name" value="SDR_c"/>
    <property type="match status" value="1"/>
</dbReference>
<dbReference type="SUPFAM" id="SSF51735">
    <property type="entry name" value="NAD(P)-binding Rossmann-fold domains"/>
    <property type="match status" value="1"/>
</dbReference>
<accession>A0A2S4MAT2</accession>
<comment type="similarity">
    <text evidence="1">Belongs to the short-chain dehydrogenases/reductases (SDR) family.</text>
</comment>
<evidence type="ECO:0000313" key="5">
    <source>
        <dbReference type="Proteomes" id="UP000236919"/>
    </source>
</evidence>
<protein>
    <submittedName>
        <fullName evidence="4">NAD(P)-dependent dehydrogenase (Short-subunit alcohol dehydrogenase family)</fullName>
    </submittedName>
</protein>
<sequence length="274" mass="27886">MHWPPGGGCTAGGSEDEGVWAMKLEGKVALLTGAGSGIGQASALLFAREGARVAVVDRDAEAAQATVAPILEAGGQACAHIGDVGLPGFADGVAEQVLARFGRIDILVTAAGFSCGGTVTTTAPEDWDAVFRANVGGTFLFAKAAIPAMQRQGGGAIVTFASQLALAGGRGNSAYIAAKGAILSLTRTMALDYAADGIRVNAIAPGAIDTPMLRRSFARHAEPEPLREASRNRHAMKRFGRAEEVAEAALYLASDASSFSTGTTLVVDGGWLAA</sequence>
<evidence type="ECO:0000256" key="2">
    <source>
        <dbReference type="ARBA" id="ARBA00023002"/>
    </source>
</evidence>
<dbReference type="InterPro" id="IPR036291">
    <property type="entry name" value="NAD(P)-bd_dom_sf"/>
</dbReference>
<dbReference type="Pfam" id="PF13561">
    <property type="entry name" value="adh_short_C2"/>
    <property type="match status" value="1"/>
</dbReference>
<reference evidence="4 5" key="1">
    <citation type="submission" date="2018-01" db="EMBL/GenBank/DDBJ databases">
        <title>Genomic Encyclopedia of Type Strains, Phase III (KMG-III): the genomes of soil and plant-associated and newly described type strains.</title>
        <authorList>
            <person name="Whitman W."/>
        </authorList>
    </citation>
    <scope>NUCLEOTIDE SEQUENCE [LARGE SCALE GENOMIC DNA]</scope>
    <source>
        <strain evidence="4 5">1131</strain>
    </source>
</reference>
<dbReference type="NCBIfam" id="NF004791">
    <property type="entry name" value="PRK06138.1"/>
    <property type="match status" value="1"/>
</dbReference>
<evidence type="ECO:0000256" key="1">
    <source>
        <dbReference type="ARBA" id="ARBA00006484"/>
    </source>
</evidence>
<dbReference type="PANTHER" id="PTHR43477">
    <property type="entry name" value="DIHYDROANTICAPSIN 7-DEHYDROGENASE"/>
    <property type="match status" value="1"/>
</dbReference>
<keyword evidence="3" id="KW-0520">NAD</keyword>
<dbReference type="NCBIfam" id="NF005559">
    <property type="entry name" value="PRK07231.1"/>
    <property type="match status" value="1"/>
</dbReference>
<keyword evidence="2" id="KW-0560">Oxidoreductase</keyword>